<evidence type="ECO:0000256" key="5">
    <source>
        <dbReference type="ARBA" id="ARBA00023002"/>
    </source>
</evidence>
<feature type="domain" description="TauD/TfdA-like" evidence="8">
    <location>
        <begin position="18"/>
        <end position="382"/>
    </location>
</feature>
<organism evidence="9 10">
    <name type="scientific">Dendrothele bispora (strain CBS 962.96)</name>
    <dbReference type="NCBI Taxonomy" id="1314807"/>
    <lineage>
        <taxon>Eukaryota</taxon>
        <taxon>Fungi</taxon>
        <taxon>Dikarya</taxon>
        <taxon>Basidiomycota</taxon>
        <taxon>Agaricomycotina</taxon>
        <taxon>Agaricomycetes</taxon>
        <taxon>Agaricomycetidae</taxon>
        <taxon>Agaricales</taxon>
        <taxon>Agaricales incertae sedis</taxon>
        <taxon>Dendrothele</taxon>
    </lineage>
</organism>
<evidence type="ECO:0000256" key="1">
    <source>
        <dbReference type="ARBA" id="ARBA00001954"/>
    </source>
</evidence>
<evidence type="ECO:0000313" key="9">
    <source>
        <dbReference type="EMBL" id="THV00629.1"/>
    </source>
</evidence>
<reference evidence="9 10" key="1">
    <citation type="journal article" date="2019" name="Nat. Ecol. Evol.">
        <title>Megaphylogeny resolves global patterns of mushroom evolution.</title>
        <authorList>
            <person name="Varga T."/>
            <person name="Krizsan K."/>
            <person name="Foldi C."/>
            <person name="Dima B."/>
            <person name="Sanchez-Garcia M."/>
            <person name="Sanchez-Ramirez S."/>
            <person name="Szollosi G.J."/>
            <person name="Szarkandi J.G."/>
            <person name="Papp V."/>
            <person name="Albert L."/>
            <person name="Andreopoulos W."/>
            <person name="Angelini C."/>
            <person name="Antonin V."/>
            <person name="Barry K.W."/>
            <person name="Bougher N.L."/>
            <person name="Buchanan P."/>
            <person name="Buyck B."/>
            <person name="Bense V."/>
            <person name="Catcheside P."/>
            <person name="Chovatia M."/>
            <person name="Cooper J."/>
            <person name="Damon W."/>
            <person name="Desjardin D."/>
            <person name="Finy P."/>
            <person name="Geml J."/>
            <person name="Haridas S."/>
            <person name="Hughes K."/>
            <person name="Justo A."/>
            <person name="Karasinski D."/>
            <person name="Kautmanova I."/>
            <person name="Kiss B."/>
            <person name="Kocsube S."/>
            <person name="Kotiranta H."/>
            <person name="LaButti K.M."/>
            <person name="Lechner B.E."/>
            <person name="Liimatainen K."/>
            <person name="Lipzen A."/>
            <person name="Lukacs Z."/>
            <person name="Mihaltcheva S."/>
            <person name="Morgado L.N."/>
            <person name="Niskanen T."/>
            <person name="Noordeloos M.E."/>
            <person name="Ohm R.A."/>
            <person name="Ortiz-Santana B."/>
            <person name="Ovrebo C."/>
            <person name="Racz N."/>
            <person name="Riley R."/>
            <person name="Savchenko A."/>
            <person name="Shiryaev A."/>
            <person name="Soop K."/>
            <person name="Spirin V."/>
            <person name="Szebenyi C."/>
            <person name="Tomsovsky M."/>
            <person name="Tulloss R.E."/>
            <person name="Uehling J."/>
            <person name="Grigoriev I.V."/>
            <person name="Vagvolgyi C."/>
            <person name="Papp T."/>
            <person name="Martin F.M."/>
            <person name="Miettinen O."/>
            <person name="Hibbett D.S."/>
            <person name="Nagy L.G."/>
        </authorList>
    </citation>
    <scope>NUCLEOTIDE SEQUENCE [LARGE SCALE GENOMIC DNA]</scope>
    <source>
        <strain evidence="9 10">CBS 962.96</strain>
    </source>
</reference>
<evidence type="ECO:0000256" key="2">
    <source>
        <dbReference type="ARBA" id="ARBA00005896"/>
    </source>
</evidence>
<comment type="similarity">
    <text evidence="2">Belongs to the TfdA dioxygenase family.</text>
</comment>
<evidence type="ECO:0000313" key="10">
    <source>
        <dbReference type="Proteomes" id="UP000297245"/>
    </source>
</evidence>
<dbReference type="InterPro" id="IPR042098">
    <property type="entry name" value="TauD-like_sf"/>
</dbReference>
<keyword evidence="5" id="KW-0560">Oxidoreductase</keyword>
<keyword evidence="3" id="KW-0479">Metal-binding</keyword>
<evidence type="ECO:0000256" key="4">
    <source>
        <dbReference type="ARBA" id="ARBA00022964"/>
    </source>
</evidence>
<dbReference type="Pfam" id="PF02668">
    <property type="entry name" value="TauD"/>
    <property type="match status" value="1"/>
</dbReference>
<keyword evidence="4" id="KW-0223">Dioxygenase</keyword>
<dbReference type="PANTHER" id="PTHR43779">
    <property type="entry name" value="DIOXYGENASE RV0097-RELATED"/>
    <property type="match status" value="1"/>
</dbReference>
<dbReference type="Proteomes" id="UP000297245">
    <property type="component" value="Unassembled WGS sequence"/>
</dbReference>
<gene>
    <name evidence="9" type="ORF">K435DRAFT_776417</name>
</gene>
<dbReference type="EMBL" id="ML179101">
    <property type="protein sequence ID" value="THV00629.1"/>
    <property type="molecule type" value="Genomic_DNA"/>
</dbReference>
<accession>A0A4S8MEU3</accession>
<keyword evidence="10" id="KW-1185">Reference proteome</keyword>
<feature type="region of interest" description="Disordered" evidence="7">
    <location>
        <begin position="388"/>
        <end position="407"/>
    </location>
</feature>
<dbReference type="InterPro" id="IPR051178">
    <property type="entry name" value="TfdA_dioxygenase"/>
</dbReference>
<evidence type="ECO:0000259" key="8">
    <source>
        <dbReference type="Pfam" id="PF02668"/>
    </source>
</evidence>
<evidence type="ECO:0000256" key="3">
    <source>
        <dbReference type="ARBA" id="ARBA00022723"/>
    </source>
</evidence>
<dbReference type="SUPFAM" id="SSF51197">
    <property type="entry name" value="Clavaminate synthase-like"/>
    <property type="match status" value="1"/>
</dbReference>
<evidence type="ECO:0000256" key="6">
    <source>
        <dbReference type="ARBA" id="ARBA00023004"/>
    </source>
</evidence>
<protein>
    <submittedName>
        <fullName evidence="9">Clavaminate synthase-like protein</fullName>
    </submittedName>
</protein>
<dbReference type="GO" id="GO:0051213">
    <property type="term" value="F:dioxygenase activity"/>
    <property type="evidence" value="ECO:0007669"/>
    <property type="project" value="UniProtKB-KW"/>
</dbReference>
<comment type="cofactor">
    <cofactor evidence="1">
        <name>Fe(2+)</name>
        <dbReference type="ChEBI" id="CHEBI:29033"/>
    </cofactor>
</comment>
<dbReference type="Gene3D" id="3.60.130.10">
    <property type="entry name" value="Clavaminate synthase-like"/>
    <property type="match status" value="1"/>
</dbReference>
<dbReference type="AlphaFoldDB" id="A0A4S8MEU3"/>
<evidence type="ECO:0000256" key="7">
    <source>
        <dbReference type="SAM" id="MobiDB-lite"/>
    </source>
</evidence>
<dbReference type="InterPro" id="IPR003819">
    <property type="entry name" value="TauD/TfdA-like"/>
</dbReference>
<dbReference type="OrthoDB" id="93019at2759"/>
<sequence length="407" mass="46183">MQLHPLPLPDSADPLKLKNFGREVTGINPCLASADEFEQIEKALYEYDALLFRNLDLSPKQQHELTKRFDPTATTYAHLGGGVTKMQNIKGSILSGYLNTIPNVPQVQLIGHGHLTDYHNIPDVTLKHGHHSAFHQTRIPPEEEQNPPNGVTPTRFFRWHMDAALYDLEPPKVTTLYGIRVPQGPKQVVRYDDGTGDELPVPLGTTAFVSGKTMFGMLPPDLKSFAVRARAKYAPRPFAWIKDAKAMSTGLGIATKGLEKNLDELDDWDEEKVKTYPFLWKNRVTHNLHFMVHPCAVREIFVDPLPADVPRRDTHLYPDGAHLTDLDEVRTLLYRMQRPAIAPRLVYPHDWNERDLMVFHNRGLMHSVVGLFREDDLRVFHQCNLAATDQPEGPNEEDRAGIYGLMD</sequence>
<proteinExistence type="inferred from homology"/>
<name>A0A4S8MEU3_DENBC</name>
<keyword evidence="6" id="KW-0408">Iron</keyword>
<dbReference type="GO" id="GO:0046872">
    <property type="term" value="F:metal ion binding"/>
    <property type="evidence" value="ECO:0007669"/>
    <property type="project" value="UniProtKB-KW"/>
</dbReference>
<dbReference type="PANTHER" id="PTHR43779:SF2">
    <property type="entry name" value="ALPHA-KETOGLUTARATE-DEPENDENT XANTHINE DIOXYGENASE XAN1"/>
    <property type="match status" value="1"/>
</dbReference>